<accession>A0ABW7VV73</accession>
<name>A0ABW7VV73_9NOCA</name>
<dbReference type="Pfam" id="PF21863">
    <property type="entry name" value="HTH_67"/>
    <property type="match status" value="1"/>
</dbReference>
<sequence length="296" mass="31408">MSTELPGFARRAWHLLEPLHAVTYFSPEPLHALKNVGYRGFWMGYFAGRAAPLGAAGPDVVHALFYNFTIERVRAALPDAWEFAAPAAALTAREEGACAALRRQLGELAEGPEVAAAAELAARAAAAAPAEGRALFAANRALPEPCDPVARLWHAATLLREHRGDGHIAALVAAGIDGRESHVLQTLANRVPREIYTVSRDFDDAEWAARLDTLRGKGLAAADGPTERGRAVKAEIEARTDAAAAPAYAVLTPGERADLIAALRPLTRAVLASGEIPAVTPIGLDLREESNERAAT</sequence>
<evidence type="ECO:0008006" key="3">
    <source>
        <dbReference type="Google" id="ProtNLM"/>
    </source>
</evidence>
<dbReference type="Proteomes" id="UP001611494">
    <property type="component" value="Unassembled WGS sequence"/>
</dbReference>
<comment type="caution">
    <text evidence="1">The sequence shown here is derived from an EMBL/GenBank/DDBJ whole genome shotgun (WGS) entry which is preliminary data.</text>
</comment>
<keyword evidence="2" id="KW-1185">Reference proteome</keyword>
<protein>
    <recommendedName>
        <fullName evidence="3">SalK</fullName>
    </recommendedName>
</protein>
<dbReference type="RefSeq" id="WP_397060580.1">
    <property type="nucleotide sequence ID" value="NZ_JBIRYL010000001.1"/>
</dbReference>
<evidence type="ECO:0000313" key="2">
    <source>
        <dbReference type="Proteomes" id="UP001611494"/>
    </source>
</evidence>
<reference evidence="1 2" key="1">
    <citation type="submission" date="2024-10" db="EMBL/GenBank/DDBJ databases">
        <title>The Natural Products Discovery Center: Release of the First 8490 Sequenced Strains for Exploring Actinobacteria Biosynthetic Diversity.</title>
        <authorList>
            <person name="Kalkreuter E."/>
            <person name="Kautsar S.A."/>
            <person name="Yang D."/>
            <person name="Bader C.D."/>
            <person name="Teijaro C.N."/>
            <person name="Fluegel L."/>
            <person name="Davis C.M."/>
            <person name="Simpson J.R."/>
            <person name="Lauterbach L."/>
            <person name="Steele A.D."/>
            <person name="Gui C."/>
            <person name="Meng S."/>
            <person name="Li G."/>
            <person name="Viehrig K."/>
            <person name="Ye F."/>
            <person name="Su P."/>
            <person name="Kiefer A.F."/>
            <person name="Nichols A."/>
            <person name="Cepeda A.J."/>
            <person name="Yan W."/>
            <person name="Fan B."/>
            <person name="Jiang Y."/>
            <person name="Adhikari A."/>
            <person name="Zheng C.-J."/>
            <person name="Schuster L."/>
            <person name="Cowan T.M."/>
            <person name="Smanski M.J."/>
            <person name="Chevrette M.G."/>
            <person name="De Carvalho L.P.S."/>
            <person name="Shen B."/>
        </authorList>
    </citation>
    <scope>NUCLEOTIDE SEQUENCE [LARGE SCALE GENOMIC DNA]</scope>
    <source>
        <strain evidence="1 2">NPDC019377</strain>
    </source>
</reference>
<organism evidence="1 2">
    <name type="scientific">Nocardia testacea</name>
    <dbReference type="NCBI Taxonomy" id="248551"/>
    <lineage>
        <taxon>Bacteria</taxon>
        <taxon>Bacillati</taxon>
        <taxon>Actinomycetota</taxon>
        <taxon>Actinomycetes</taxon>
        <taxon>Mycobacteriales</taxon>
        <taxon>Nocardiaceae</taxon>
        <taxon>Nocardia</taxon>
    </lineage>
</organism>
<proteinExistence type="predicted"/>
<gene>
    <name evidence="1" type="ORF">ACH49Z_07090</name>
</gene>
<dbReference type="EMBL" id="JBIRYL010000001">
    <property type="protein sequence ID" value="MFI2229600.1"/>
    <property type="molecule type" value="Genomic_DNA"/>
</dbReference>
<dbReference type="NCBIfam" id="NF047719">
    <property type="entry name" value="SCO6745_fam_HTH"/>
    <property type="match status" value="1"/>
</dbReference>
<evidence type="ECO:0000313" key="1">
    <source>
        <dbReference type="EMBL" id="MFI2229600.1"/>
    </source>
</evidence>
<dbReference type="InterPro" id="IPR054058">
    <property type="entry name" value="HTH_67"/>
</dbReference>